<accession>A0A379ESQ1</accession>
<proteinExistence type="predicted"/>
<dbReference type="Proteomes" id="UP000254704">
    <property type="component" value="Unassembled WGS sequence"/>
</dbReference>
<name>A0A379ESQ1_9PAST</name>
<protein>
    <submittedName>
        <fullName evidence="1">Membrane protein</fullName>
    </submittedName>
</protein>
<evidence type="ECO:0000313" key="1">
    <source>
        <dbReference type="EMBL" id="SUC09175.1"/>
    </source>
</evidence>
<reference evidence="1 2" key="1">
    <citation type="submission" date="2018-06" db="EMBL/GenBank/DDBJ databases">
        <authorList>
            <consortium name="Pathogen Informatics"/>
            <person name="Doyle S."/>
        </authorList>
    </citation>
    <scope>NUCLEOTIDE SEQUENCE [LARGE SCALE GENOMIC DNA]</scope>
    <source>
        <strain evidence="1 2">NCTC11621</strain>
    </source>
</reference>
<evidence type="ECO:0000313" key="2">
    <source>
        <dbReference type="Proteomes" id="UP000254704"/>
    </source>
</evidence>
<dbReference type="EMBL" id="UGTV01000015">
    <property type="protein sequence ID" value="SUC09175.1"/>
    <property type="molecule type" value="Genomic_DNA"/>
</dbReference>
<sequence>MWKKIAMSCIVIILAILLALYWQINHVKTIFAQSLNNSHISFNQLSLNFYPQPYFELTNVKWYGQKERSIFAEKINLELDVTALLNPQKSLKQFTFQQAQFWYSGQVEPDLKNVNGEVIGEFFIDEKQIRFANTHLKMTFEHPTLFNTKQLQISVQKGVIQQLSETEFKVVLDYCKINGEDFAFVNATFSKSKESSLFSSQVAYLDNHPELQVSFSIKNLGENQQAVFTGKNIALASWQNVLSLPQLFTGYMDASGEVILQNNKVQSGHIEMDIPEGQFKGINLLALVARYLPINYDEQRLKEKALTTSFQNLRSRFSWDTRQLLLKQFTFISDKLAVEGKGDINLTNMQCEIVLNLGLTYPQYQQFKLPIRFFDHCYSPQYKVEVNQHLRHQLKDLLKEKFK</sequence>
<dbReference type="AlphaFoldDB" id="A0A379ESQ1"/>
<gene>
    <name evidence="1" type="ORF">NCTC11621_00412</name>
</gene>
<dbReference type="RefSeq" id="WP_115322416.1">
    <property type="nucleotide sequence ID" value="NZ_UATN01000048.1"/>
</dbReference>
<organism evidence="1 2">
    <name type="scientific">Pasteurella canis</name>
    <dbReference type="NCBI Taxonomy" id="753"/>
    <lineage>
        <taxon>Bacteria</taxon>
        <taxon>Pseudomonadati</taxon>
        <taxon>Pseudomonadota</taxon>
        <taxon>Gammaproteobacteria</taxon>
        <taxon>Pasteurellales</taxon>
        <taxon>Pasteurellaceae</taxon>
        <taxon>Pasteurella</taxon>
    </lineage>
</organism>